<dbReference type="STRING" id="349163.Acry_0335"/>
<dbReference type="PANTHER" id="PTHR30302:SF9">
    <property type="entry name" value="HYDROGENASE 1 MATURATION PROTEASE"/>
    <property type="match status" value="1"/>
</dbReference>
<dbReference type="InterPro" id="IPR023430">
    <property type="entry name" value="Pept_HybD-like_dom_sf"/>
</dbReference>
<dbReference type="Gene3D" id="3.40.50.1450">
    <property type="entry name" value="HybD-like"/>
    <property type="match status" value="1"/>
</dbReference>
<evidence type="ECO:0000256" key="3">
    <source>
        <dbReference type="ARBA" id="ARBA00022670"/>
    </source>
</evidence>
<evidence type="ECO:0000313" key="10">
    <source>
        <dbReference type="EMBL" id="ABQ29562.1"/>
    </source>
</evidence>
<proteinExistence type="inferred from homology"/>
<keyword evidence="5" id="KW-0064">Aspartyl protease</keyword>
<dbReference type="NCBIfam" id="TIGR00140">
    <property type="entry name" value="hupD"/>
    <property type="match status" value="1"/>
</dbReference>
<dbReference type="NCBIfam" id="TIGR00072">
    <property type="entry name" value="hydrog_prot"/>
    <property type="match status" value="1"/>
</dbReference>
<dbReference type="Pfam" id="PF01750">
    <property type="entry name" value="HycI"/>
    <property type="match status" value="1"/>
</dbReference>
<evidence type="ECO:0000256" key="4">
    <source>
        <dbReference type="ARBA" id="ARBA00022723"/>
    </source>
</evidence>
<evidence type="ECO:0000256" key="5">
    <source>
        <dbReference type="ARBA" id="ARBA00022750"/>
    </source>
</evidence>
<dbReference type="eggNOG" id="COG0680">
    <property type="taxonomic scope" value="Bacteria"/>
</dbReference>
<evidence type="ECO:0000256" key="8">
    <source>
        <dbReference type="ARBA" id="ARBA00067626"/>
    </source>
</evidence>
<sequence>MSRGATVLGIGNVLWADEGFGVRAVEALNAGWTCGPEVRLVDGGTQGLALLPVVGEAGLLVILDAVDFGLAPGTLMVAADDDVPRYLTAKKLSLHQTSFQDVLALAQISGRAPARMVLVGVQPCDLDTYGGGLSAPVAARIGEAVDLVRAHLAGAGFALAPRAAGEEAEPLGPAAVAMTFGGPAAQIAEAS</sequence>
<dbReference type="RefSeq" id="WP_011941457.1">
    <property type="nucleotide sequence ID" value="NC_009484.1"/>
</dbReference>
<dbReference type="HOGENOM" id="CLU_099037_0_1_5"/>
<keyword evidence="2 9" id="KW-0533">Nickel</keyword>
<dbReference type="PANTHER" id="PTHR30302">
    <property type="entry name" value="HYDROGENASE 1 MATURATION PROTEASE"/>
    <property type="match status" value="1"/>
</dbReference>
<feature type="binding site" evidence="9">
    <location>
        <position position="18"/>
    </location>
    <ligand>
        <name>Ni(2+)</name>
        <dbReference type="ChEBI" id="CHEBI:49786"/>
    </ligand>
</feature>
<dbReference type="InterPro" id="IPR000671">
    <property type="entry name" value="Peptidase_A31"/>
</dbReference>
<comment type="similarity">
    <text evidence="1">Belongs to the peptidase A31 family.</text>
</comment>
<dbReference type="AlphaFoldDB" id="A5FVD0"/>
<evidence type="ECO:0000256" key="1">
    <source>
        <dbReference type="ARBA" id="ARBA00006814"/>
    </source>
</evidence>
<organism evidence="10 11">
    <name type="scientific">Acidiphilium cryptum (strain JF-5)</name>
    <dbReference type="NCBI Taxonomy" id="349163"/>
    <lineage>
        <taxon>Bacteria</taxon>
        <taxon>Pseudomonadati</taxon>
        <taxon>Pseudomonadota</taxon>
        <taxon>Alphaproteobacteria</taxon>
        <taxon>Acetobacterales</taxon>
        <taxon>Acidocellaceae</taxon>
        <taxon>Acidiphilium</taxon>
    </lineage>
</organism>
<dbReference type="SUPFAM" id="SSF53163">
    <property type="entry name" value="HybD-like"/>
    <property type="match status" value="1"/>
</dbReference>
<protein>
    <recommendedName>
        <fullName evidence="8">Hydrogenase expression/formation protein HupD</fullName>
    </recommendedName>
</protein>
<name>A5FVD0_ACICJ</name>
<dbReference type="MEROPS" id="A31.002"/>
<reference evidence="10 11" key="1">
    <citation type="submission" date="2007-05" db="EMBL/GenBank/DDBJ databases">
        <title>Complete sequence of chromosome of Acidiphilium cryptum JF-5.</title>
        <authorList>
            <consortium name="US DOE Joint Genome Institute"/>
            <person name="Copeland A."/>
            <person name="Lucas S."/>
            <person name="Lapidus A."/>
            <person name="Barry K."/>
            <person name="Detter J.C."/>
            <person name="Glavina del Rio T."/>
            <person name="Hammon N."/>
            <person name="Israni S."/>
            <person name="Dalin E."/>
            <person name="Tice H."/>
            <person name="Pitluck S."/>
            <person name="Sims D."/>
            <person name="Brettin T."/>
            <person name="Bruce D."/>
            <person name="Han C."/>
            <person name="Schmutz J."/>
            <person name="Larimer F."/>
            <person name="Land M."/>
            <person name="Hauser L."/>
            <person name="Kyrpides N."/>
            <person name="Kim E."/>
            <person name="Magnuson T."/>
            <person name="Richardson P."/>
        </authorList>
    </citation>
    <scope>NUCLEOTIDE SEQUENCE [LARGE SCALE GENOMIC DNA]</scope>
    <source>
        <strain evidence="10 11">JF-5</strain>
    </source>
</reference>
<evidence type="ECO:0000256" key="7">
    <source>
        <dbReference type="ARBA" id="ARBA00058324"/>
    </source>
</evidence>
<dbReference type="CDD" id="cd06062">
    <property type="entry name" value="H2MP_MemB-H2up"/>
    <property type="match status" value="1"/>
</dbReference>
<keyword evidence="11" id="KW-1185">Reference proteome</keyword>
<dbReference type="Proteomes" id="UP000000245">
    <property type="component" value="Chromosome"/>
</dbReference>
<dbReference type="GO" id="GO:0004190">
    <property type="term" value="F:aspartic-type endopeptidase activity"/>
    <property type="evidence" value="ECO:0007669"/>
    <property type="project" value="UniProtKB-KW"/>
</dbReference>
<accession>A5FVD0</accession>
<dbReference type="GO" id="GO:0016485">
    <property type="term" value="P:protein processing"/>
    <property type="evidence" value="ECO:0007669"/>
    <property type="project" value="InterPro"/>
</dbReference>
<evidence type="ECO:0000256" key="2">
    <source>
        <dbReference type="ARBA" id="ARBA00022596"/>
    </source>
</evidence>
<keyword evidence="4 9" id="KW-0479">Metal-binding</keyword>
<feature type="binding site" evidence="9">
    <location>
        <position position="95"/>
    </location>
    <ligand>
        <name>Ni(2+)</name>
        <dbReference type="ChEBI" id="CHEBI:49786"/>
    </ligand>
</feature>
<gene>
    <name evidence="10" type="ordered locus">Acry_0335</name>
</gene>
<dbReference type="FunFam" id="3.40.50.1450:FF:000002">
    <property type="entry name" value="Hydrogenase 1 maturation protease"/>
    <property type="match status" value="1"/>
</dbReference>
<dbReference type="GO" id="GO:0008047">
    <property type="term" value="F:enzyme activator activity"/>
    <property type="evidence" value="ECO:0007669"/>
    <property type="project" value="InterPro"/>
</dbReference>
<keyword evidence="3" id="KW-0645">Protease</keyword>
<comment type="function">
    <text evidence="7">Not known. Could be involved in the processing of hydrogenase.</text>
</comment>
<dbReference type="EMBL" id="CP000697">
    <property type="protein sequence ID" value="ABQ29562.1"/>
    <property type="molecule type" value="Genomic_DNA"/>
</dbReference>
<dbReference type="KEGG" id="acr:Acry_0335"/>
<dbReference type="InterPro" id="IPR004419">
    <property type="entry name" value="Pept_A31_hyd_express"/>
</dbReference>
<evidence type="ECO:0000256" key="6">
    <source>
        <dbReference type="ARBA" id="ARBA00022801"/>
    </source>
</evidence>
<evidence type="ECO:0000313" key="11">
    <source>
        <dbReference type="Proteomes" id="UP000000245"/>
    </source>
</evidence>
<dbReference type="GO" id="GO:0046872">
    <property type="term" value="F:metal ion binding"/>
    <property type="evidence" value="ECO:0007669"/>
    <property type="project" value="UniProtKB-KW"/>
</dbReference>
<keyword evidence="6" id="KW-0378">Hydrolase</keyword>
<evidence type="ECO:0000256" key="9">
    <source>
        <dbReference type="PIRSR" id="PIRSR604419-1"/>
    </source>
</evidence>
<feature type="binding site" evidence="9">
    <location>
        <position position="64"/>
    </location>
    <ligand>
        <name>Ni(2+)</name>
        <dbReference type="ChEBI" id="CHEBI:49786"/>
    </ligand>
</feature>
<dbReference type="PRINTS" id="PR00446">
    <property type="entry name" value="HYDRGNUPTAKE"/>
</dbReference>